<keyword evidence="1" id="KW-0813">Transport</keyword>
<comment type="caution">
    <text evidence="4">The sequence shown here is derived from an EMBL/GenBank/DDBJ whole genome shotgun (WGS) entry which is preliminary data.</text>
</comment>
<gene>
    <name evidence="4" type="ORF">RIMI_LOCUS1716196</name>
</gene>
<protein>
    <recommendedName>
        <fullName evidence="3">Chorein N-terminal domain-containing protein</fullName>
    </recommendedName>
</protein>
<evidence type="ECO:0000313" key="5">
    <source>
        <dbReference type="Proteomes" id="UP001176940"/>
    </source>
</evidence>
<keyword evidence="5" id="KW-1185">Reference proteome</keyword>
<proteinExistence type="predicted"/>
<feature type="non-terminal residue" evidence="4">
    <location>
        <position position="1"/>
    </location>
</feature>
<dbReference type="Pfam" id="PF12624">
    <property type="entry name" value="VPS13_N"/>
    <property type="match status" value="1"/>
</dbReference>
<feature type="compositionally biased region" description="Polar residues" evidence="2">
    <location>
        <begin position="36"/>
        <end position="57"/>
    </location>
</feature>
<evidence type="ECO:0000256" key="2">
    <source>
        <dbReference type="SAM" id="MobiDB-lite"/>
    </source>
</evidence>
<feature type="region of interest" description="Disordered" evidence="2">
    <location>
        <begin position="262"/>
        <end position="296"/>
    </location>
</feature>
<feature type="compositionally biased region" description="Acidic residues" evidence="2">
    <location>
        <begin position="275"/>
        <end position="284"/>
    </location>
</feature>
<feature type="region of interest" description="Disordered" evidence="2">
    <location>
        <begin position="29"/>
        <end position="57"/>
    </location>
</feature>
<evidence type="ECO:0000313" key="4">
    <source>
        <dbReference type="EMBL" id="CAJ0922313.1"/>
    </source>
</evidence>
<reference evidence="4" key="1">
    <citation type="submission" date="2023-07" db="EMBL/GenBank/DDBJ databases">
        <authorList>
            <person name="Stuckert A."/>
        </authorList>
    </citation>
    <scope>NUCLEOTIDE SEQUENCE</scope>
</reference>
<organism evidence="4 5">
    <name type="scientific">Ranitomeya imitator</name>
    <name type="common">mimic poison frog</name>
    <dbReference type="NCBI Taxonomy" id="111125"/>
    <lineage>
        <taxon>Eukaryota</taxon>
        <taxon>Metazoa</taxon>
        <taxon>Chordata</taxon>
        <taxon>Craniata</taxon>
        <taxon>Vertebrata</taxon>
        <taxon>Euteleostomi</taxon>
        <taxon>Amphibia</taxon>
        <taxon>Batrachia</taxon>
        <taxon>Anura</taxon>
        <taxon>Neobatrachia</taxon>
        <taxon>Hyloidea</taxon>
        <taxon>Dendrobatidae</taxon>
        <taxon>Dendrobatinae</taxon>
        <taxon>Ranitomeya</taxon>
    </lineage>
</organism>
<dbReference type="PANTHER" id="PTHR16166">
    <property type="entry name" value="VACUOLAR PROTEIN SORTING-ASSOCIATED PROTEIN VPS13"/>
    <property type="match status" value="1"/>
</dbReference>
<evidence type="ECO:0000256" key="1">
    <source>
        <dbReference type="ARBA" id="ARBA00022448"/>
    </source>
</evidence>
<dbReference type="InterPro" id="IPR026847">
    <property type="entry name" value="VPS13"/>
</dbReference>
<dbReference type="InterPro" id="IPR026854">
    <property type="entry name" value="VPS13_N"/>
</dbReference>
<sequence length="296" mass="33334">CKLFGELPVLSVKISDQKLRGVLELIDSIPKPESSPAPSTSPKKVSSQKSPRMTTPQLVAKHPDLVALQSIIESDLESEGDEFYDAPTSPVEDLPFFETTNGSLSRSSSTRRKRLAKQETLKNMTEFQMRFEIPVVALQLCSLSSEDAETTVLQMEILGLGTELNVRTFDMSANAFLREIALKCPQYTDDEDKPVYLITTLDNTTDDLLTMEYIKADVNGPEFKTIYKNIEQSIKVNFSSLDVYLHTEALLNTMSFVTSLIPQSENKEPEQQILEVDEDEEEEEKREGPRKKLSKT</sequence>
<dbReference type="PANTHER" id="PTHR16166:SF22">
    <property type="entry name" value="INTERMEMBRANE LIPID TRANSFER PROTEIN VPS13A"/>
    <property type="match status" value="1"/>
</dbReference>
<evidence type="ECO:0000259" key="3">
    <source>
        <dbReference type="Pfam" id="PF12624"/>
    </source>
</evidence>
<dbReference type="Proteomes" id="UP001176940">
    <property type="component" value="Unassembled WGS sequence"/>
</dbReference>
<dbReference type="EMBL" id="CAUEEQ010002248">
    <property type="protein sequence ID" value="CAJ0922313.1"/>
    <property type="molecule type" value="Genomic_DNA"/>
</dbReference>
<feature type="domain" description="Chorein N-terminal" evidence="3">
    <location>
        <begin position="105"/>
        <end position="281"/>
    </location>
</feature>
<accession>A0ABN9KV78</accession>
<name>A0ABN9KV78_9NEOB</name>